<dbReference type="EMBL" id="RPDH01000003">
    <property type="protein sequence ID" value="RPE05937.1"/>
    <property type="molecule type" value="Genomic_DNA"/>
</dbReference>
<keyword evidence="7" id="KW-0663">Pyridoxal phosphate</keyword>
<comment type="catalytic activity">
    <reaction evidence="10">
        <text>L-leucine + 2-oxoglutarate = 4-methyl-2-oxopentanoate + L-glutamate</text>
        <dbReference type="Rhea" id="RHEA:18321"/>
        <dbReference type="ChEBI" id="CHEBI:16810"/>
        <dbReference type="ChEBI" id="CHEBI:17865"/>
        <dbReference type="ChEBI" id="CHEBI:29985"/>
        <dbReference type="ChEBI" id="CHEBI:57427"/>
        <dbReference type="EC" id="2.6.1.42"/>
    </reaction>
</comment>
<dbReference type="Proteomes" id="UP000278351">
    <property type="component" value="Unassembled WGS sequence"/>
</dbReference>
<organism evidence="11 12">
    <name type="scientific">Chitinophaga lutea</name>
    <dbReference type="NCBI Taxonomy" id="2488634"/>
    <lineage>
        <taxon>Bacteria</taxon>
        <taxon>Pseudomonadati</taxon>
        <taxon>Bacteroidota</taxon>
        <taxon>Chitinophagia</taxon>
        <taxon>Chitinophagales</taxon>
        <taxon>Chitinophagaceae</taxon>
        <taxon>Chitinophaga</taxon>
    </lineage>
</organism>
<evidence type="ECO:0000256" key="8">
    <source>
        <dbReference type="ARBA" id="ARBA00048212"/>
    </source>
</evidence>
<dbReference type="SUPFAM" id="SSF56752">
    <property type="entry name" value="D-aminoacid aminotransferase-like PLP-dependent enzymes"/>
    <property type="match status" value="1"/>
</dbReference>
<evidence type="ECO:0000256" key="2">
    <source>
        <dbReference type="ARBA" id="ARBA00004824"/>
    </source>
</evidence>
<dbReference type="PANTHER" id="PTHR42743">
    <property type="entry name" value="AMINO-ACID AMINOTRANSFERASE"/>
    <property type="match status" value="1"/>
</dbReference>
<accession>A0A3N4PNN9</accession>
<evidence type="ECO:0000256" key="6">
    <source>
        <dbReference type="ARBA" id="ARBA00013053"/>
    </source>
</evidence>
<comment type="pathway">
    <text evidence="2">Amino-acid biosynthesis; L-isoleucine biosynthesis; L-isoleucine from 2-oxobutanoate: step 4/4.</text>
</comment>
<evidence type="ECO:0000256" key="4">
    <source>
        <dbReference type="ARBA" id="ARBA00005072"/>
    </source>
</evidence>
<dbReference type="InterPro" id="IPR050571">
    <property type="entry name" value="Class-IV_PLP-Dep_Aminotrnsfr"/>
</dbReference>
<comment type="pathway">
    <text evidence="4">Amino-acid biosynthesis; L-leucine biosynthesis; L-leucine from 3-methyl-2-oxobutanoate: step 4/4.</text>
</comment>
<dbReference type="PANTHER" id="PTHR42743:SF11">
    <property type="entry name" value="AMINODEOXYCHORISMATE LYASE"/>
    <property type="match status" value="1"/>
</dbReference>
<dbReference type="InterPro" id="IPR001544">
    <property type="entry name" value="Aminotrans_IV"/>
</dbReference>
<dbReference type="Gene3D" id="3.30.470.10">
    <property type="match status" value="1"/>
</dbReference>
<dbReference type="Pfam" id="PF01063">
    <property type="entry name" value="Aminotran_4"/>
    <property type="match status" value="1"/>
</dbReference>
<reference evidence="11 12" key="1">
    <citation type="submission" date="2018-11" db="EMBL/GenBank/DDBJ databases">
        <title>Chitinophaga lutea sp.nov., isolate from arsenic contaminated soil.</title>
        <authorList>
            <person name="Zong Y."/>
        </authorList>
    </citation>
    <scope>NUCLEOTIDE SEQUENCE [LARGE SCALE GENOMIC DNA]</scope>
    <source>
        <strain evidence="11 12">ZY74</strain>
    </source>
</reference>
<dbReference type="EC" id="2.6.1.42" evidence="6"/>
<gene>
    <name evidence="11" type="ORF">EGT74_26650</name>
</gene>
<comment type="catalytic activity">
    <reaction evidence="8">
        <text>L-valine + 2-oxoglutarate = 3-methyl-2-oxobutanoate + L-glutamate</text>
        <dbReference type="Rhea" id="RHEA:24813"/>
        <dbReference type="ChEBI" id="CHEBI:11851"/>
        <dbReference type="ChEBI" id="CHEBI:16810"/>
        <dbReference type="ChEBI" id="CHEBI:29985"/>
        <dbReference type="ChEBI" id="CHEBI:57762"/>
        <dbReference type="EC" id="2.6.1.42"/>
    </reaction>
</comment>
<evidence type="ECO:0000313" key="12">
    <source>
        <dbReference type="Proteomes" id="UP000278351"/>
    </source>
</evidence>
<comment type="cofactor">
    <cofactor evidence="1">
        <name>pyridoxal 5'-phosphate</name>
        <dbReference type="ChEBI" id="CHEBI:597326"/>
    </cofactor>
</comment>
<evidence type="ECO:0000256" key="9">
    <source>
        <dbReference type="ARBA" id="ARBA00048798"/>
    </source>
</evidence>
<dbReference type="InterPro" id="IPR043132">
    <property type="entry name" value="BCAT-like_C"/>
</dbReference>
<dbReference type="InterPro" id="IPR043131">
    <property type="entry name" value="BCAT-like_N"/>
</dbReference>
<keyword evidence="11" id="KW-0808">Transferase</keyword>
<comment type="caution">
    <text evidence="11">The sequence shown here is derived from an EMBL/GenBank/DDBJ whole genome shotgun (WGS) entry which is preliminary data.</text>
</comment>
<dbReference type="GO" id="GO:0046394">
    <property type="term" value="P:carboxylic acid biosynthetic process"/>
    <property type="evidence" value="ECO:0007669"/>
    <property type="project" value="UniProtKB-ARBA"/>
</dbReference>
<sequence>MSTYAIINGAFVAEEAAKILVSDLAVQRGYGIFDYFRITANRPGFLDDHLDRFYHSAAFMHLPVAEDRAQLKQLITGLIEKNNLPDAGIRLTLTGGYSDNGYTPAQPNLLITQSPFIFDAGAFHKGLRLITHDYQRQLPEVKTIDYLQAIYLQPQLKARGADDVLYHQQGALRECPRANFFIVTKQGEILTPASNILKGITRKKILAYTDLPVREADLQLQDLDDAAEAFISSTTKEAMPVLQIDGKPVGDGRPGKITTEIFTRLLTARRHQ</sequence>
<comment type="catalytic activity">
    <reaction evidence="9">
        <text>L-isoleucine + 2-oxoglutarate = (S)-3-methyl-2-oxopentanoate + L-glutamate</text>
        <dbReference type="Rhea" id="RHEA:24801"/>
        <dbReference type="ChEBI" id="CHEBI:16810"/>
        <dbReference type="ChEBI" id="CHEBI:29985"/>
        <dbReference type="ChEBI" id="CHEBI:35146"/>
        <dbReference type="ChEBI" id="CHEBI:58045"/>
        <dbReference type="EC" id="2.6.1.42"/>
    </reaction>
</comment>
<dbReference type="InterPro" id="IPR036038">
    <property type="entry name" value="Aminotransferase-like"/>
</dbReference>
<dbReference type="AlphaFoldDB" id="A0A3N4PNN9"/>
<dbReference type="GO" id="GO:0004084">
    <property type="term" value="F:branched-chain-amino-acid transaminase activity"/>
    <property type="evidence" value="ECO:0007669"/>
    <property type="project" value="UniProtKB-EC"/>
</dbReference>
<dbReference type="GO" id="GO:0008652">
    <property type="term" value="P:amino acid biosynthetic process"/>
    <property type="evidence" value="ECO:0007669"/>
    <property type="project" value="UniProtKB-ARBA"/>
</dbReference>
<name>A0A3N4PNN9_9BACT</name>
<dbReference type="OrthoDB" id="9805628at2"/>
<dbReference type="Gene3D" id="3.20.10.10">
    <property type="entry name" value="D-amino Acid Aminotransferase, subunit A, domain 2"/>
    <property type="match status" value="1"/>
</dbReference>
<keyword evidence="11" id="KW-0032">Aminotransferase</keyword>
<evidence type="ECO:0000313" key="11">
    <source>
        <dbReference type="EMBL" id="RPE05937.1"/>
    </source>
</evidence>
<keyword evidence="12" id="KW-1185">Reference proteome</keyword>
<evidence type="ECO:0000256" key="10">
    <source>
        <dbReference type="ARBA" id="ARBA00049229"/>
    </source>
</evidence>
<comment type="pathway">
    <text evidence="3">Amino-acid biosynthesis; L-valine biosynthesis; L-valine from pyruvate: step 4/4.</text>
</comment>
<comment type="similarity">
    <text evidence="5">Belongs to the class-IV pyridoxal-phosphate-dependent aminotransferase family.</text>
</comment>
<dbReference type="RefSeq" id="WP_123849586.1">
    <property type="nucleotide sequence ID" value="NZ_RPDH01000003.1"/>
</dbReference>
<evidence type="ECO:0000256" key="1">
    <source>
        <dbReference type="ARBA" id="ARBA00001933"/>
    </source>
</evidence>
<dbReference type="FunFam" id="3.20.10.10:FF:000002">
    <property type="entry name" value="D-alanine aminotransferase"/>
    <property type="match status" value="1"/>
</dbReference>
<proteinExistence type="inferred from homology"/>
<evidence type="ECO:0000256" key="7">
    <source>
        <dbReference type="ARBA" id="ARBA00022898"/>
    </source>
</evidence>
<evidence type="ECO:0000256" key="3">
    <source>
        <dbReference type="ARBA" id="ARBA00004931"/>
    </source>
</evidence>
<evidence type="ECO:0000256" key="5">
    <source>
        <dbReference type="ARBA" id="ARBA00009320"/>
    </source>
</evidence>
<protein>
    <recommendedName>
        <fullName evidence="6">branched-chain-amino-acid transaminase</fullName>
        <ecNumber evidence="6">2.6.1.42</ecNumber>
    </recommendedName>
</protein>